<dbReference type="PROSITE" id="PS00059">
    <property type="entry name" value="ADH_ZINC"/>
    <property type="match status" value="1"/>
</dbReference>
<dbReference type="InterPro" id="IPR013149">
    <property type="entry name" value="ADH-like_C"/>
</dbReference>
<dbReference type="EMBL" id="BIMW01000079">
    <property type="protein sequence ID" value="GCE93805.1"/>
    <property type="molecule type" value="Genomic_DNA"/>
</dbReference>
<protein>
    <submittedName>
        <fullName evidence="7">Zinc-containing alcohol dehydrogenase</fullName>
    </submittedName>
</protein>
<dbReference type="SUPFAM" id="SSF51735">
    <property type="entry name" value="NAD(P)-binding Rossmann-fold domains"/>
    <property type="match status" value="1"/>
</dbReference>
<evidence type="ECO:0000256" key="3">
    <source>
        <dbReference type="ARBA" id="ARBA00022833"/>
    </source>
</evidence>
<keyword evidence="8" id="KW-1185">Reference proteome</keyword>
<dbReference type="InterPro" id="IPR029752">
    <property type="entry name" value="D-isomer_DH_CS1"/>
</dbReference>
<keyword evidence="2 5" id="KW-0479">Metal-binding</keyword>
<reference evidence="7 8" key="1">
    <citation type="journal article" date="2019" name="J Genomics">
        <title>The Draft Genome of a Hydrogen-producing Cyanobacterium, Arthrospira platensis NIES-46.</title>
        <authorList>
            <person name="Suzuki S."/>
            <person name="Yamaguchi H."/>
            <person name="Kawachi M."/>
        </authorList>
    </citation>
    <scope>NUCLEOTIDE SEQUENCE [LARGE SCALE GENOMIC DNA]</scope>
    <source>
        <strain evidence="7 8">NIES-46</strain>
    </source>
</reference>
<dbReference type="Pfam" id="PF00107">
    <property type="entry name" value="ADH_zinc_N"/>
    <property type="match status" value="1"/>
</dbReference>
<dbReference type="InterPro" id="IPR020843">
    <property type="entry name" value="ER"/>
</dbReference>
<accession>A0A5M3T5T3</accession>
<gene>
    <name evidence="7" type="ORF">NIES46_18570</name>
</gene>
<dbReference type="InterPro" id="IPR047109">
    <property type="entry name" value="CAD-like"/>
</dbReference>
<evidence type="ECO:0000313" key="8">
    <source>
        <dbReference type="Proteomes" id="UP000326169"/>
    </source>
</evidence>
<comment type="cofactor">
    <cofactor evidence="1 5">
        <name>Zn(2+)</name>
        <dbReference type="ChEBI" id="CHEBI:29105"/>
    </cofactor>
</comment>
<evidence type="ECO:0000256" key="4">
    <source>
        <dbReference type="ARBA" id="ARBA00023002"/>
    </source>
</evidence>
<keyword evidence="4" id="KW-0560">Oxidoreductase</keyword>
<dbReference type="SUPFAM" id="SSF50129">
    <property type="entry name" value="GroES-like"/>
    <property type="match status" value="1"/>
</dbReference>
<evidence type="ECO:0000256" key="5">
    <source>
        <dbReference type="RuleBase" id="RU361277"/>
    </source>
</evidence>
<dbReference type="InterPro" id="IPR002328">
    <property type="entry name" value="ADH_Zn_CS"/>
</dbReference>
<name>A0A5M3T5T3_LIMPL</name>
<dbReference type="PROSITE" id="PS00065">
    <property type="entry name" value="D_2_HYDROXYACID_DH_1"/>
    <property type="match status" value="1"/>
</dbReference>
<dbReference type="Gene3D" id="3.40.50.720">
    <property type="entry name" value="NAD(P)-binding Rossmann-like Domain"/>
    <property type="match status" value="1"/>
</dbReference>
<evidence type="ECO:0000256" key="2">
    <source>
        <dbReference type="ARBA" id="ARBA00022723"/>
    </source>
</evidence>
<organism evidence="7 8">
    <name type="scientific">Limnospira platensis NIES-46</name>
    <dbReference type="NCBI Taxonomy" id="1236695"/>
    <lineage>
        <taxon>Bacteria</taxon>
        <taxon>Bacillati</taxon>
        <taxon>Cyanobacteriota</taxon>
        <taxon>Cyanophyceae</taxon>
        <taxon>Oscillatoriophycideae</taxon>
        <taxon>Oscillatoriales</taxon>
        <taxon>Sirenicapillariaceae</taxon>
        <taxon>Limnospira</taxon>
    </lineage>
</organism>
<keyword evidence="3 5" id="KW-0862">Zinc</keyword>
<dbReference type="SMART" id="SM00829">
    <property type="entry name" value="PKS_ER"/>
    <property type="match status" value="1"/>
</dbReference>
<evidence type="ECO:0000259" key="6">
    <source>
        <dbReference type="SMART" id="SM00829"/>
    </source>
</evidence>
<dbReference type="Gene3D" id="3.90.180.10">
    <property type="entry name" value="Medium-chain alcohol dehydrogenases, catalytic domain"/>
    <property type="match status" value="1"/>
</dbReference>
<feature type="domain" description="Enoyl reductase (ER)" evidence="6">
    <location>
        <begin position="41"/>
        <end position="362"/>
    </location>
</feature>
<comment type="caution">
    <text evidence="7">The sequence shown here is derived from an EMBL/GenBank/DDBJ whole genome shotgun (WGS) entry which is preliminary data.</text>
</comment>
<dbReference type="InterPro" id="IPR036291">
    <property type="entry name" value="NAD(P)-bd_dom_sf"/>
</dbReference>
<proteinExistence type="inferred from homology"/>
<evidence type="ECO:0000313" key="7">
    <source>
        <dbReference type="EMBL" id="GCE93805.1"/>
    </source>
</evidence>
<dbReference type="Proteomes" id="UP000326169">
    <property type="component" value="Unassembled WGS sequence"/>
</dbReference>
<dbReference type="PANTHER" id="PTHR42683">
    <property type="entry name" value="ALDEHYDE REDUCTASE"/>
    <property type="match status" value="1"/>
</dbReference>
<dbReference type="Pfam" id="PF08240">
    <property type="entry name" value="ADH_N"/>
    <property type="match status" value="1"/>
</dbReference>
<dbReference type="InterPro" id="IPR013154">
    <property type="entry name" value="ADH-like_N"/>
</dbReference>
<dbReference type="InterPro" id="IPR011032">
    <property type="entry name" value="GroES-like_sf"/>
</dbReference>
<comment type="similarity">
    <text evidence="5">Belongs to the zinc-containing alcohol dehydrogenase family.</text>
</comment>
<dbReference type="CDD" id="cd05283">
    <property type="entry name" value="CAD1"/>
    <property type="match status" value="1"/>
</dbReference>
<sequence>MLILTGVIKGDCTIQGNANNQENINMTTATKVKAYAALNPGEKLQPWEYEPEPLQVDEVEIRVTHNGLCHTDLHMRDNDWNVSQYPLVPGHEVVGEVTEVGEKVTFLHKGDRVGVGWIRNSCRSCDHCLQGEENICREGYTGLIVGHYGGFADRLRVPADFTYKIPDALDSASAAPLLCAGITVYTPLRTYIKHPGMKVGVMGIGGLGHLAIKFARAMGAEVTAFSTSLNKQEQATEFGAHHFQQWGTAEQMKAIAGSFDLVLSTISSETDWDAAFSLLANNGVLCFVGIPVSTLNIPLIPLIFGQKAVVGSVVGGRRFMAEMLEFAAVNQIKPMIETMPLSQINEAMDKVAANQARYRIVLLPD</sequence>
<evidence type="ECO:0000256" key="1">
    <source>
        <dbReference type="ARBA" id="ARBA00001947"/>
    </source>
</evidence>